<feature type="compositionally biased region" description="Polar residues" evidence="1">
    <location>
        <begin position="1"/>
        <end position="14"/>
    </location>
</feature>
<dbReference type="InterPro" id="IPR016181">
    <property type="entry name" value="Acyl_CoA_acyltransferase"/>
</dbReference>
<evidence type="ECO:0000313" key="4">
    <source>
        <dbReference type="Proteomes" id="UP000734823"/>
    </source>
</evidence>
<keyword evidence="4" id="KW-1185">Reference proteome</keyword>
<feature type="region of interest" description="Disordered" evidence="1">
    <location>
        <begin position="1"/>
        <end position="20"/>
    </location>
</feature>
<dbReference type="Pfam" id="PF13480">
    <property type="entry name" value="Acetyltransf_6"/>
    <property type="match status" value="1"/>
</dbReference>
<evidence type="ECO:0000313" key="3">
    <source>
        <dbReference type="EMBL" id="MBC6446094.1"/>
    </source>
</evidence>
<gene>
    <name evidence="3" type="ORF">GPZ80_02765</name>
</gene>
<sequence>MDTANLASTRQTDPSGVPGWDETVADRTFYGCTAWLRFVDSDAKGRPGYLRHNDTVLVTHWNHDEAHPDYRTQDTIGTEPRLLLGGRRGYLSGVLGDVADLPALIDAALGATPDAGGHWWWPYLPSDEVVRLVDAGLVEPRHLHLLGGDCTVDLVGDDVDDHIAALPARQRRTNARRERRRFAESGLRLRRTRLSEVWEAAAPLLGQVQGKYGNDVDADYLAYLSAFLRRQADHLDDQAVVFAAYDGEDMVAFSVGYRWGSELAIRIVGMDYHRLRDANEYAQVMIHAPLDYCYTEGLRRLHLGMESYDAKCRRGARVRALWAAVPGVEQDSAVLTKRLGDLMDTLPDSEREMLAAEIDSVRNR</sequence>
<accession>A0ABR7L0C0</accession>
<dbReference type="SUPFAM" id="SSF55729">
    <property type="entry name" value="Acyl-CoA N-acyltransferases (Nat)"/>
    <property type="match status" value="1"/>
</dbReference>
<dbReference type="Proteomes" id="UP000734823">
    <property type="component" value="Unassembled WGS sequence"/>
</dbReference>
<dbReference type="InterPro" id="IPR038740">
    <property type="entry name" value="BioF2-like_GNAT_dom"/>
</dbReference>
<name>A0ABR7L0C0_9PSEU</name>
<feature type="domain" description="BioF2-like acetyltransferase" evidence="2">
    <location>
        <begin position="169"/>
        <end position="310"/>
    </location>
</feature>
<comment type="caution">
    <text evidence="3">The sequence shown here is derived from an EMBL/GenBank/DDBJ whole genome shotgun (WGS) entry which is preliminary data.</text>
</comment>
<dbReference type="EMBL" id="JABVED010000001">
    <property type="protein sequence ID" value="MBC6446094.1"/>
    <property type="molecule type" value="Genomic_DNA"/>
</dbReference>
<proteinExistence type="predicted"/>
<evidence type="ECO:0000259" key="2">
    <source>
        <dbReference type="Pfam" id="PF13480"/>
    </source>
</evidence>
<evidence type="ECO:0000256" key="1">
    <source>
        <dbReference type="SAM" id="MobiDB-lite"/>
    </source>
</evidence>
<organism evidence="3 4">
    <name type="scientific">Actinokineospora xionganensis</name>
    <dbReference type="NCBI Taxonomy" id="2684470"/>
    <lineage>
        <taxon>Bacteria</taxon>
        <taxon>Bacillati</taxon>
        <taxon>Actinomycetota</taxon>
        <taxon>Actinomycetes</taxon>
        <taxon>Pseudonocardiales</taxon>
        <taxon>Pseudonocardiaceae</taxon>
        <taxon>Actinokineospora</taxon>
    </lineage>
</organism>
<reference evidence="3 4" key="1">
    <citation type="submission" date="2020-06" db="EMBL/GenBank/DDBJ databases">
        <title>Actinokineospora xiongansis sp. nov., isolated from soil of Baiyangdian.</title>
        <authorList>
            <person name="Zhang X."/>
        </authorList>
    </citation>
    <scope>NUCLEOTIDE SEQUENCE [LARGE SCALE GENOMIC DNA]</scope>
    <source>
        <strain evidence="3 4">HBU206404</strain>
    </source>
</reference>
<protein>
    <submittedName>
        <fullName evidence="3">GNAT family N-acetyltransferase</fullName>
    </submittedName>
</protein>
<dbReference type="RefSeq" id="WP_187218132.1">
    <property type="nucleotide sequence ID" value="NZ_JABVED010000001.1"/>
</dbReference>